<dbReference type="EMBL" id="LAYC01000003">
    <property type="protein sequence ID" value="KYK54846.1"/>
    <property type="molecule type" value="Genomic_DNA"/>
</dbReference>
<dbReference type="GeneID" id="63719450"/>
<feature type="domain" description="C2H2-type" evidence="2">
    <location>
        <begin position="224"/>
        <end position="250"/>
    </location>
</feature>
<keyword evidence="4" id="KW-1185">Reference proteome</keyword>
<protein>
    <submittedName>
        <fullName evidence="3">Putative DNA polymerase epsilon, calytic chain POL2</fullName>
    </submittedName>
</protein>
<evidence type="ECO:0000256" key="1">
    <source>
        <dbReference type="SAM" id="MobiDB-lite"/>
    </source>
</evidence>
<feature type="region of interest" description="Disordered" evidence="1">
    <location>
        <begin position="1"/>
        <end position="76"/>
    </location>
</feature>
<evidence type="ECO:0000259" key="2">
    <source>
        <dbReference type="SMART" id="SM00355"/>
    </source>
</evidence>
<dbReference type="Proteomes" id="UP000076580">
    <property type="component" value="Chromosome 03"/>
</dbReference>
<sequence>MSRDLLRPPQVHVVGPTPSPTPSPRASPAPGSGYRSISASPNRSRRSTISSQGTLFADEGLKPPIGSPYQTSTTPVSPAWTYGASAGTSPASVFPLLDDCGHGSPVNGPPTAQLCMLCYDLQHPAKQNQASGNAFWHDQMSMWAADQPFCWEGESASLDHKVHHDRLHPQRSRAVPALNVSTVDACSSGDSSHDVNDTFAASIQDLWRYATPNSVNDRTARASLVCLGPQCHPGSFPSEGHLKAHVRAVHTHSCNWAGCQRLSFACRAGLVWHVKSEHLFICPVPGCTEASFEDVRTVSAHVVVAHPEMGNHGVKEWQLEAPTAVEVVRNSLSAQLNRSSGKELDGCNEDGAINEMLAVAIAKRKCHDQLRTVVEKKAKKNSAGTPRNADSPTDLIRARASKLIDTASFPLIFEHAVLPFLAEFLPKWTSPKHVINVARGRTSQARRLCIMTSTKISRARKIIIAGHVGDLLPEKFRWSVSFVFSVGEVVRSRSRCWAKGLGGGHLDDICHARNPYHFRHPSMGDSIGIRGNGDIEEATATLGPSLTVDGGSYWLANFHPFLEAYQSMSEVAIEHPSPQDRAHCIQEGHDVLDSASDFTIGHVRATSGLNLRTTRVSHDAYWDENLLDKPLVTMDWVLIGASQASRGANMLRRFPSETQAPLQEPLVRSVSTRGTPGGVVPGAAVVSSGRTSGYQRGLVCEVPAYVSAASNGTGKPTREWFVEEPPGGNEDDWIRGGIGVEGDSGGAIVDAETHCLMGQLWGRNKYAGPGPRFTWFAPITDILDDVQEKCGTDGRPQLPQHCDEADRYPVYPSCRQCYDAKIYLDTRRSSRVSFQSMMMIGAGDGDQDLISVEAVSELATPRDYHRHTGIEEIGSSFRGVGVWSPADSRISPGTPVIGAGDIKSLYSQTLELDDSIDSRISCCEPAVSRKRPLLFQEAVDTEGNGESSKRKRTEW</sequence>
<feature type="domain" description="C2H2-type" evidence="2">
    <location>
        <begin position="252"/>
        <end position="278"/>
    </location>
</feature>
<dbReference type="InterPro" id="IPR013087">
    <property type="entry name" value="Znf_C2H2_type"/>
</dbReference>
<name>A0A151GCM1_DRECN</name>
<dbReference type="AlphaFoldDB" id="A0A151GCM1"/>
<gene>
    <name evidence="3" type="ORF">DCS_06807</name>
</gene>
<evidence type="ECO:0000313" key="4">
    <source>
        <dbReference type="Proteomes" id="UP000076580"/>
    </source>
</evidence>
<organism evidence="3 4">
    <name type="scientific">Drechmeria coniospora</name>
    <name type="common">Nematophagous fungus</name>
    <name type="synonym">Meria coniospora</name>
    <dbReference type="NCBI Taxonomy" id="98403"/>
    <lineage>
        <taxon>Eukaryota</taxon>
        <taxon>Fungi</taxon>
        <taxon>Dikarya</taxon>
        <taxon>Ascomycota</taxon>
        <taxon>Pezizomycotina</taxon>
        <taxon>Sordariomycetes</taxon>
        <taxon>Hypocreomycetidae</taxon>
        <taxon>Hypocreales</taxon>
        <taxon>Ophiocordycipitaceae</taxon>
        <taxon>Drechmeria</taxon>
    </lineage>
</organism>
<accession>A0A151GCM1</accession>
<dbReference type="STRING" id="98403.A0A151GCM1"/>
<dbReference type="SMART" id="SM00355">
    <property type="entry name" value="ZnF_C2H2"/>
    <property type="match status" value="3"/>
</dbReference>
<evidence type="ECO:0000313" key="3">
    <source>
        <dbReference type="EMBL" id="KYK54846.1"/>
    </source>
</evidence>
<feature type="compositionally biased region" description="Pro residues" evidence="1">
    <location>
        <begin position="17"/>
        <end position="27"/>
    </location>
</feature>
<proteinExistence type="predicted"/>
<comment type="caution">
    <text evidence="3">The sequence shown here is derived from an EMBL/GenBank/DDBJ whole genome shotgun (WGS) entry which is preliminary data.</text>
</comment>
<feature type="compositionally biased region" description="Polar residues" evidence="1">
    <location>
        <begin position="35"/>
        <end position="54"/>
    </location>
</feature>
<feature type="domain" description="C2H2-type" evidence="2">
    <location>
        <begin position="280"/>
        <end position="306"/>
    </location>
</feature>
<reference evidence="3 4" key="1">
    <citation type="journal article" date="2016" name="Sci. Rep.">
        <title>Insights into Adaptations to a Near-Obligate Nematode Endoparasitic Lifestyle from the Finished Genome of Drechmeria coniospora.</title>
        <authorList>
            <person name="Zhang L."/>
            <person name="Zhou Z."/>
            <person name="Guo Q."/>
            <person name="Fokkens L."/>
            <person name="Miskei M."/>
            <person name="Pocsi I."/>
            <person name="Zhang W."/>
            <person name="Chen M."/>
            <person name="Wang L."/>
            <person name="Sun Y."/>
            <person name="Donzelli B.G."/>
            <person name="Gibson D.M."/>
            <person name="Nelson D.R."/>
            <person name="Luo J.G."/>
            <person name="Rep M."/>
            <person name="Liu H."/>
            <person name="Yang S."/>
            <person name="Wang J."/>
            <person name="Krasnoff S.B."/>
            <person name="Xu Y."/>
            <person name="Molnar I."/>
            <person name="Lin M."/>
        </authorList>
    </citation>
    <scope>NUCLEOTIDE SEQUENCE [LARGE SCALE GENOMIC DNA]</scope>
    <source>
        <strain evidence="3 4">ARSEF 6962</strain>
    </source>
</reference>
<dbReference type="RefSeq" id="XP_040654198.1">
    <property type="nucleotide sequence ID" value="XM_040804094.1"/>
</dbReference>
<dbReference type="InParanoid" id="A0A151GCM1"/>